<feature type="compositionally biased region" description="Polar residues" evidence="1">
    <location>
        <begin position="187"/>
        <end position="212"/>
    </location>
</feature>
<dbReference type="AlphaFoldDB" id="A0AAU9W1M3"/>
<keyword evidence="3" id="KW-1185">Reference proteome</keyword>
<feature type="region of interest" description="Disordered" evidence="1">
    <location>
        <begin position="103"/>
        <end position="212"/>
    </location>
</feature>
<accession>A0AAU9W1M3</accession>
<proteinExistence type="predicted"/>
<evidence type="ECO:0000256" key="1">
    <source>
        <dbReference type="SAM" id="MobiDB-lite"/>
    </source>
</evidence>
<feature type="compositionally biased region" description="Acidic residues" evidence="1">
    <location>
        <begin position="40"/>
        <end position="51"/>
    </location>
</feature>
<feature type="compositionally biased region" description="Basic and acidic residues" evidence="1">
    <location>
        <begin position="175"/>
        <end position="184"/>
    </location>
</feature>
<name>A0AAU9W1M3_9CNID</name>
<reference evidence="2 3" key="1">
    <citation type="submission" date="2022-05" db="EMBL/GenBank/DDBJ databases">
        <authorList>
            <consortium name="Genoscope - CEA"/>
            <person name="William W."/>
        </authorList>
    </citation>
    <scope>NUCLEOTIDE SEQUENCE [LARGE SCALE GENOMIC DNA]</scope>
</reference>
<sequence length="212" mass="23405">MMVRFGVDFPTMTPLEAEQTKGLRLASSSYWDLMIASAPDDGEDSSSDESELSVGWDAGDQMDPLPTQGTPEYTETVTRHIENLLQCYVSVQTTTQALQVTAAEATLTRRPSGSSGMVRRRKQTTPRRARASQVSAEAPAADDQRPRDEEARQEAPPDPRERLLALPGIIATRLPNRESLDRLQKYLQENQPCDPQQVEQPARSSDTGFTAG</sequence>
<dbReference type="EMBL" id="CALNXJ010000006">
    <property type="protein sequence ID" value="CAH3041477.1"/>
    <property type="molecule type" value="Genomic_DNA"/>
</dbReference>
<protein>
    <submittedName>
        <fullName evidence="2">Uncharacterized protein</fullName>
    </submittedName>
</protein>
<dbReference type="Proteomes" id="UP001159428">
    <property type="component" value="Unassembled WGS sequence"/>
</dbReference>
<organism evidence="2 3">
    <name type="scientific">Pocillopora meandrina</name>
    <dbReference type="NCBI Taxonomy" id="46732"/>
    <lineage>
        <taxon>Eukaryota</taxon>
        <taxon>Metazoa</taxon>
        <taxon>Cnidaria</taxon>
        <taxon>Anthozoa</taxon>
        <taxon>Hexacorallia</taxon>
        <taxon>Scleractinia</taxon>
        <taxon>Astrocoeniina</taxon>
        <taxon>Pocilloporidae</taxon>
        <taxon>Pocillopora</taxon>
    </lineage>
</organism>
<evidence type="ECO:0000313" key="3">
    <source>
        <dbReference type="Proteomes" id="UP001159428"/>
    </source>
</evidence>
<evidence type="ECO:0000313" key="2">
    <source>
        <dbReference type="EMBL" id="CAH3041477.1"/>
    </source>
</evidence>
<feature type="compositionally biased region" description="Basic residues" evidence="1">
    <location>
        <begin position="118"/>
        <end position="130"/>
    </location>
</feature>
<comment type="caution">
    <text evidence="2">The sequence shown here is derived from an EMBL/GenBank/DDBJ whole genome shotgun (WGS) entry which is preliminary data.</text>
</comment>
<gene>
    <name evidence="2" type="ORF">PMEA_00029231</name>
</gene>
<feature type="compositionally biased region" description="Basic and acidic residues" evidence="1">
    <location>
        <begin position="142"/>
        <end position="163"/>
    </location>
</feature>
<feature type="region of interest" description="Disordered" evidence="1">
    <location>
        <begin position="36"/>
        <end position="66"/>
    </location>
</feature>